<protein>
    <submittedName>
        <fullName evidence="2">Uncharacterized protein</fullName>
    </submittedName>
</protein>
<comment type="caution">
    <text evidence="2">The sequence shown here is derived from an EMBL/GenBank/DDBJ whole genome shotgun (WGS) entry which is preliminary data.</text>
</comment>
<keyword evidence="3" id="KW-1185">Reference proteome</keyword>
<dbReference type="Proteomes" id="UP000499080">
    <property type="component" value="Unassembled WGS sequence"/>
</dbReference>
<evidence type="ECO:0000313" key="3">
    <source>
        <dbReference type="Proteomes" id="UP000499080"/>
    </source>
</evidence>
<dbReference type="AlphaFoldDB" id="A0A4Y2UVM5"/>
<reference evidence="2 3" key="1">
    <citation type="journal article" date="2019" name="Sci. Rep.">
        <title>Orb-weaving spider Araneus ventricosus genome elucidates the spidroin gene catalogue.</title>
        <authorList>
            <person name="Kono N."/>
            <person name="Nakamura H."/>
            <person name="Ohtoshi R."/>
            <person name="Moran D.A.P."/>
            <person name="Shinohara A."/>
            <person name="Yoshida Y."/>
            <person name="Fujiwara M."/>
            <person name="Mori M."/>
            <person name="Tomita M."/>
            <person name="Arakawa K."/>
        </authorList>
    </citation>
    <scope>NUCLEOTIDE SEQUENCE [LARGE SCALE GENOMIC DNA]</scope>
</reference>
<proteinExistence type="predicted"/>
<organism evidence="2 3">
    <name type="scientific">Araneus ventricosus</name>
    <name type="common">Orbweaver spider</name>
    <name type="synonym">Epeira ventricosa</name>
    <dbReference type="NCBI Taxonomy" id="182803"/>
    <lineage>
        <taxon>Eukaryota</taxon>
        <taxon>Metazoa</taxon>
        <taxon>Ecdysozoa</taxon>
        <taxon>Arthropoda</taxon>
        <taxon>Chelicerata</taxon>
        <taxon>Arachnida</taxon>
        <taxon>Araneae</taxon>
        <taxon>Araneomorphae</taxon>
        <taxon>Entelegynae</taxon>
        <taxon>Araneoidea</taxon>
        <taxon>Araneidae</taxon>
        <taxon>Araneus</taxon>
    </lineage>
</organism>
<evidence type="ECO:0000313" key="2">
    <source>
        <dbReference type="EMBL" id="GBO15736.1"/>
    </source>
</evidence>
<gene>
    <name evidence="2" type="ORF">AVEN_157673_1</name>
</gene>
<accession>A0A4Y2UVM5</accession>
<dbReference type="EMBL" id="BGPR01039718">
    <property type="protein sequence ID" value="GBO15736.1"/>
    <property type="molecule type" value="Genomic_DNA"/>
</dbReference>
<sequence length="105" mass="11939">MGAPDLPTGGGGMESGRESKREREVVGCSCYWKEPWKARAKRPDSDSCLPPLLALKYSLILSGSDGAVVTRERKRELWLFLCVFGMRNEQLYICIYSHYLIYIFA</sequence>
<feature type="region of interest" description="Disordered" evidence="1">
    <location>
        <begin position="1"/>
        <end position="23"/>
    </location>
</feature>
<name>A0A4Y2UVM5_ARAVE</name>
<evidence type="ECO:0000256" key="1">
    <source>
        <dbReference type="SAM" id="MobiDB-lite"/>
    </source>
</evidence>